<proteinExistence type="predicted"/>
<evidence type="ECO:0000256" key="3">
    <source>
        <dbReference type="PROSITE-ProRule" id="PRU00464"/>
    </source>
</evidence>
<dbReference type="SUPFAM" id="SSF54197">
    <property type="entry name" value="HIT-like"/>
    <property type="match status" value="1"/>
</dbReference>
<evidence type="ECO:0000256" key="2">
    <source>
        <dbReference type="PIRSR" id="PIRSR601310-3"/>
    </source>
</evidence>
<dbReference type="InterPro" id="IPR019808">
    <property type="entry name" value="Histidine_triad_CS"/>
</dbReference>
<dbReference type="Pfam" id="PF01230">
    <property type="entry name" value="HIT"/>
    <property type="match status" value="1"/>
</dbReference>
<feature type="short sequence motif" description="Histidine triad motif" evidence="2 3">
    <location>
        <begin position="97"/>
        <end position="101"/>
    </location>
</feature>
<gene>
    <name evidence="5" type="ORF">BWX89_00219</name>
</gene>
<keyword evidence="5" id="KW-0378">Hydrolase</keyword>
<dbReference type="EMBL" id="MWDQ01000025">
    <property type="protein sequence ID" value="OQB74987.1"/>
    <property type="molecule type" value="Genomic_DNA"/>
</dbReference>
<dbReference type="EC" id="3.-.-.-" evidence="5"/>
<dbReference type="InterPro" id="IPR011146">
    <property type="entry name" value="HIT-like"/>
</dbReference>
<sequence length="113" mass="12720">MDCVFCRISQDKTPAKKIYQDNDIIAFHDINPQAPVHVLIISRRHLTNLLDVNSQDESLIGRMLVVATQVAKKLNVSETGFRIVINTNKDAGQSIDHLHIHLLGGRKMQWPPG</sequence>
<dbReference type="CDD" id="cd01276">
    <property type="entry name" value="PKCI_related"/>
    <property type="match status" value="1"/>
</dbReference>
<feature type="active site" description="Tele-AMP-histidine intermediate" evidence="1">
    <location>
        <position position="99"/>
    </location>
</feature>
<dbReference type="GO" id="GO:0016787">
    <property type="term" value="F:hydrolase activity"/>
    <property type="evidence" value="ECO:0007669"/>
    <property type="project" value="UniProtKB-KW"/>
</dbReference>
<evidence type="ECO:0000256" key="1">
    <source>
        <dbReference type="PIRSR" id="PIRSR601310-1"/>
    </source>
</evidence>
<accession>A0A1V6CDM3</accession>
<dbReference type="PROSITE" id="PS51084">
    <property type="entry name" value="HIT_2"/>
    <property type="match status" value="1"/>
</dbReference>
<dbReference type="PRINTS" id="PR00332">
    <property type="entry name" value="HISTRIAD"/>
</dbReference>
<dbReference type="Proteomes" id="UP000485562">
    <property type="component" value="Unassembled WGS sequence"/>
</dbReference>
<evidence type="ECO:0000259" key="4">
    <source>
        <dbReference type="PROSITE" id="PS51084"/>
    </source>
</evidence>
<organism evidence="5">
    <name type="scientific">candidate division TA06 bacterium ADurb.Bin131</name>
    <dbReference type="NCBI Taxonomy" id="1852827"/>
    <lineage>
        <taxon>Bacteria</taxon>
        <taxon>Bacteria division TA06</taxon>
    </lineage>
</organism>
<feature type="domain" description="HIT" evidence="4">
    <location>
        <begin position="4"/>
        <end position="113"/>
    </location>
</feature>
<dbReference type="PROSITE" id="PS00892">
    <property type="entry name" value="HIT_1"/>
    <property type="match status" value="1"/>
</dbReference>
<dbReference type="Gene3D" id="3.30.428.10">
    <property type="entry name" value="HIT-like"/>
    <property type="match status" value="1"/>
</dbReference>
<name>A0A1V6CDM3_UNCT6</name>
<dbReference type="InterPro" id="IPR036265">
    <property type="entry name" value="HIT-like_sf"/>
</dbReference>
<comment type="caution">
    <text evidence="5">The sequence shown here is derived from an EMBL/GenBank/DDBJ whole genome shotgun (WGS) entry which is preliminary data.</text>
</comment>
<reference evidence="5" key="1">
    <citation type="submission" date="2017-02" db="EMBL/GenBank/DDBJ databases">
        <title>Delving into the versatile metabolic prowess of the omnipresent phylum Bacteroidetes.</title>
        <authorList>
            <person name="Nobu M.K."/>
            <person name="Mei R."/>
            <person name="Narihiro T."/>
            <person name="Kuroda K."/>
            <person name="Liu W.-T."/>
        </authorList>
    </citation>
    <scope>NUCLEOTIDE SEQUENCE</scope>
    <source>
        <strain evidence="5">ADurb.Bin131</strain>
    </source>
</reference>
<dbReference type="PANTHER" id="PTHR23089">
    <property type="entry name" value="HISTIDINE TRIAD HIT PROTEIN"/>
    <property type="match status" value="1"/>
</dbReference>
<dbReference type="InterPro" id="IPR001310">
    <property type="entry name" value="Histidine_triad_HIT"/>
</dbReference>
<dbReference type="AlphaFoldDB" id="A0A1V6CDM3"/>
<protein>
    <submittedName>
        <fullName evidence="5">HIT-like protein</fullName>
        <ecNumber evidence="5">3.-.-.-</ecNumber>
    </submittedName>
</protein>
<evidence type="ECO:0000313" key="5">
    <source>
        <dbReference type="EMBL" id="OQB74987.1"/>
    </source>
</evidence>